<name>A0A8B7RHX7_HIPAR</name>
<sequence length="74" mass="8583">MFQGQRGWFCSSVCGDLRQFWVAEGGTISDSRAADFLFSCDASHPDTLRNKKKNWYIYLGTRPFSDRKEQKNIL</sequence>
<dbReference type="RefSeq" id="XP_019500462.1">
    <property type="nucleotide sequence ID" value="XM_019644917.1"/>
</dbReference>
<dbReference type="CTD" id="145645"/>
<keyword evidence="1" id="KW-1185">Reference proteome</keyword>
<protein>
    <submittedName>
        <fullName evidence="2">Telomere repeats-binding bouquet formation protein 2</fullName>
    </submittedName>
</protein>
<dbReference type="OrthoDB" id="5278943at2759"/>
<proteinExistence type="predicted"/>
<dbReference type="GO" id="GO:0005637">
    <property type="term" value="C:nuclear inner membrane"/>
    <property type="evidence" value="ECO:0007669"/>
    <property type="project" value="TreeGrafter"/>
</dbReference>
<accession>A0A8B7RHX7</accession>
<evidence type="ECO:0000313" key="1">
    <source>
        <dbReference type="Proteomes" id="UP000694851"/>
    </source>
</evidence>
<gene>
    <name evidence="2" type="primary">TERB2</name>
</gene>
<dbReference type="GO" id="GO:0007129">
    <property type="term" value="P:homologous chromosome pairing at meiosis"/>
    <property type="evidence" value="ECO:0007669"/>
    <property type="project" value="TreeGrafter"/>
</dbReference>
<dbReference type="Proteomes" id="UP000694851">
    <property type="component" value="Unplaced"/>
</dbReference>
<dbReference type="InterPro" id="IPR028065">
    <property type="entry name" value="TERB2"/>
</dbReference>
<dbReference type="Pfam" id="PF15101">
    <property type="entry name" value="TERB2"/>
    <property type="match status" value="1"/>
</dbReference>
<evidence type="ECO:0000313" key="2">
    <source>
        <dbReference type="RefSeq" id="XP_019500462.1"/>
    </source>
</evidence>
<dbReference type="KEGG" id="hai:109384015"/>
<organism evidence="1 2">
    <name type="scientific">Hipposideros armiger</name>
    <name type="common">Great Himalayan leaf-nosed bat</name>
    <dbReference type="NCBI Taxonomy" id="186990"/>
    <lineage>
        <taxon>Eukaryota</taxon>
        <taxon>Metazoa</taxon>
        <taxon>Chordata</taxon>
        <taxon>Craniata</taxon>
        <taxon>Vertebrata</taxon>
        <taxon>Euteleostomi</taxon>
        <taxon>Mammalia</taxon>
        <taxon>Eutheria</taxon>
        <taxon>Laurasiatheria</taxon>
        <taxon>Chiroptera</taxon>
        <taxon>Yinpterochiroptera</taxon>
        <taxon>Rhinolophoidea</taxon>
        <taxon>Hipposideridae</taxon>
        <taxon>Hipposideros</taxon>
    </lineage>
</organism>
<dbReference type="PANTHER" id="PTHR35345">
    <property type="entry name" value="TELOMERE REPEATS-BINDING BOUQUET FORMATION PROTEIN 2"/>
    <property type="match status" value="1"/>
</dbReference>
<dbReference type="GeneID" id="109384015"/>
<reference evidence="2" key="1">
    <citation type="submission" date="2025-08" db="UniProtKB">
        <authorList>
            <consortium name="RefSeq"/>
        </authorList>
    </citation>
    <scope>IDENTIFICATION</scope>
    <source>
        <tissue evidence="2">Muscle</tissue>
    </source>
</reference>
<dbReference type="PANTHER" id="PTHR35345:SF1">
    <property type="entry name" value="TELOMERE REPEATS-BINDING BOUQUET FORMATION PROTEIN 2"/>
    <property type="match status" value="1"/>
</dbReference>
<dbReference type="GO" id="GO:0070197">
    <property type="term" value="P:meiotic attachment of telomere to nuclear envelope"/>
    <property type="evidence" value="ECO:0007669"/>
    <property type="project" value="TreeGrafter"/>
</dbReference>
<dbReference type="AlphaFoldDB" id="A0A8B7RHX7"/>